<gene>
    <name evidence="2" type="ORF">KI387_035172</name>
</gene>
<evidence type="ECO:0000313" key="2">
    <source>
        <dbReference type="EMBL" id="KAH9307261.1"/>
    </source>
</evidence>
<organism evidence="2 3">
    <name type="scientific">Taxus chinensis</name>
    <name type="common">Chinese yew</name>
    <name type="synonym">Taxus wallichiana var. chinensis</name>
    <dbReference type="NCBI Taxonomy" id="29808"/>
    <lineage>
        <taxon>Eukaryota</taxon>
        <taxon>Viridiplantae</taxon>
        <taxon>Streptophyta</taxon>
        <taxon>Embryophyta</taxon>
        <taxon>Tracheophyta</taxon>
        <taxon>Spermatophyta</taxon>
        <taxon>Pinopsida</taxon>
        <taxon>Pinidae</taxon>
        <taxon>Conifers II</taxon>
        <taxon>Cupressales</taxon>
        <taxon>Taxaceae</taxon>
        <taxon>Taxus</taxon>
    </lineage>
</organism>
<feature type="non-terminal residue" evidence="2">
    <location>
        <position position="1"/>
    </location>
</feature>
<dbReference type="EMBL" id="JAHRHJ020000007">
    <property type="protein sequence ID" value="KAH9307261.1"/>
    <property type="molecule type" value="Genomic_DNA"/>
</dbReference>
<reference evidence="2 3" key="1">
    <citation type="journal article" date="2021" name="Nat. Plants">
        <title>The Taxus genome provides insights into paclitaxel biosynthesis.</title>
        <authorList>
            <person name="Xiong X."/>
            <person name="Gou J."/>
            <person name="Liao Q."/>
            <person name="Li Y."/>
            <person name="Zhou Q."/>
            <person name="Bi G."/>
            <person name="Li C."/>
            <person name="Du R."/>
            <person name="Wang X."/>
            <person name="Sun T."/>
            <person name="Guo L."/>
            <person name="Liang H."/>
            <person name="Lu P."/>
            <person name="Wu Y."/>
            <person name="Zhang Z."/>
            <person name="Ro D.K."/>
            <person name="Shang Y."/>
            <person name="Huang S."/>
            <person name="Yan J."/>
        </authorList>
    </citation>
    <scope>NUCLEOTIDE SEQUENCE [LARGE SCALE GENOMIC DNA]</scope>
    <source>
        <strain evidence="2">Ta-2019</strain>
    </source>
</reference>
<comment type="caution">
    <text evidence="2">The sequence shown here is derived from an EMBL/GenBank/DDBJ whole genome shotgun (WGS) entry which is preliminary data.</text>
</comment>
<evidence type="ECO:0000313" key="3">
    <source>
        <dbReference type="Proteomes" id="UP000824469"/>
    </source>
</evidence>
<keyword evidence="3" id="KW-1185">Reference proteome</keyword>
<evidence type="ECO:0000256" key="1">
    <source>
        <dbReference type="SAM" id="MobiDB-lite"/>
    </source>
</evidence>
<feature type="region of interest" description="Disordered" evidence="1">
    <location>
        <begin position="112"/>
        <end position="134"/>
    </location>
</feature>
<protein>
    <submittedName>
        <fullName evidence="2">Uncharacterized protein</fullName>
    </submittedName>
</protein>
<name>A0AA38FN97_TAXCH</name>
<feature type="non-terminal residue" evidence="2">
    <location>
        <position position="134"/>
    </location>
</feature>
<sequence length="134" mass="14748">ADITDITYLYSNVTIPNHIQQQLLDGEKYVPTSFQDSPIGISIVSDPIAFTHCTPCYTTTHDPPFDLSTEILDNSLIDYMLSIDNHSDVDIDSSSSQITIIGLSHDSLSSDIASHETSHTSSHTPSYYVDDPID</sequence>
<dbReference type="Proteomes" id="UP000824469">
    <property type="component" value="Unassembled WGS sequence"/>
</dbReference>
<proteinExistence type="predicted"/>
<accession>A0AA38FN97</accession>
<dbReference type="AlphaFoldDB" id="A0AA38FN97"/>